<dbReference type="InterPro" id="IPR002048">
    <property type="entry name" value="EF_hand_dom"/>
</dbReference>
<dbReference type="OrthoDB" id="26525at2759"/>
<dbReference type="InterPro" id="IPR050230">
    <property type="entry name" value="CALM/Myosin/TropC-like"/>
</dbReference>
<keyword evidence="6" id="KW-0677">Repeat</keyword>
<dbReference type="Proteomes" id="UP000187209">
    <property type="component" value="Unassembled WGS sequence"/>
</dbReference>
<dbReference type="CDD" id="cd00051">
    <property type="entry name" value="EFh"/>
    <property type="match status" value="1"/>
</dbReference>
<keyword evidence="13" id="KW-1185">Reference proteome</keyword>
<evidence type="ECO:0000313" key="13">
    <source>
        <dbReference type="Proteomes" id="UP000187209"/>
    </source>
</evidence>
<dbReference type="SMART" id="SM00054">
    <property type="entry name" value="EFh"/>
    <property type="match status" value="3"/>
</dbReference>
<proteinExistence type="inferred from homology"/>
<dbReference type="PANTHER" id="PTHR23048">
    <property type="entry name" value="MYOSIN LIGHT CHAIN 1, 3"/>
    <property type="match status" value="1"/>
</dbReference>
<evidence type="ECO:0000259" key="11">
    <source>
        <dbReference type="PROSITE" id="PS50222"/>
    </source>
</evidence>
<feature type="domain" description="EF-hand" evidence="11">
    <location>
        <begin position="41"/>
        <end position="76"/>
    </location>
</feature>
<keyword evidence="9" id="KW-0206">Cytoskeleton</keyword>
<dbReference type="PANTHER" id="PTHR23048:SF0">
    <property type="entry name" value="CALMODULIN LIKE 3"/>
    <property type="match status" value="1"/>
</dbReference>
<comment type="similarity">
    <text evidence="2">Belongs to the centrin family.</text>
</comment>
<keyword evidence="5" id="KW-0479">Metal-binding</keyword>
<evidence type="ECO:0000256" key="8">
    <source>
        <dbReference type="ARBA" id="ARBA00022990"/>
    </source>
</evidence>
<keyword evidence="8" id="KW-0007">Acetylation</keyword>
<keyword evidence="7" id="KW-0106">Calcium</keyword>
<evidence type="ECO:0000256" key="6">
    <source>
        <dbReference type="ARBA" id="ARBA00022737"/>
    </source>
</evidence>
<evidence type="ECO:0000313" key="12">
    <source>
        <dbReference type="EMBL" id="OMJ92588.1"/>
    </source>
</evidence>
<dbReference type="Gene3D" id="1.10.238.10">
    <property type="entry name" value="EF-hand"/>
    <property type="match status" value="2"/>
</dbReference>
<evidence type="ECO:0000256" key="5">
    <source>
        <dbReference type="ARBA" id="ARBA00022723"/>
    </source>
</evidence>
<comment type="subcellular location">
    <subcellularLocation>
        <location evidence="1">Cytoplasm</location>
        <location evidence="1">Cytoskeleton</location>
    </subcellularLocation>
</comment>
<dbReference type="EMBL" id="MPUH01000058">
    <property type="protein sequence ID" value="OMJ92588.1"/>
    <property type="molecule type" value="Genomic_DNA"/>
</dbReference>
<accession>A0A1R2CUA4</accession>
<evidence type="ECO:0000256" key="3">
    <source>
        <dbReference type="ARBA" id="ARBA00020786"/>
    </source>
</evidence>
<feature type="domain" description="EF-hand" evidence="11">
    <location>
        <begin position="78"/>
        <end position="113"/>
    </location>
</feature>
<comment type="caution">
    <text evidence="12">The sequence shown here is derived from an EMBL/GenBank/DDBJ whole genome shotgun (WGS) entry which is preliminary data.</text>
</comment>
<dbReference type="GO" id="GO:0016460">
    <property type="term" value="C:myosin II complex"/>
    <property type="evidence" value="ECO:0007669"/>
    <property type="project" value="TreeGrafter"/>
</dbReference>
<keyword evidence="4" id="KW-0963">Cytoplasm</keyword>
<gene>
    <name evidence="12" type="ORF">SteCoe_4597</name>
</gene>
<dbReference type="Pfam" id="PF13499">
    <property type="entry name" value="EF-hand_7"/>
    <property type="match status" value="2"/>
</dbReference>
<name>A0A1R2CUA4_9CILI</name>
<reference evidence="12 13" key="1">
    <citation type="submission" date="2016-11" db="EMBL/GenBank/DDBJ databases">
        <title>The macronuclear genome of Stentor coeruleus: a giant cell with tiny introns.</title>
        <authorList>
            <person name="Slabodnick M."/>
            <person name="Ruby J.G."/>
            <person name="Reiff S.B."/>
            <person name="Swart E.C."/>
            <person name="Gosai S."/>
            <person name="Prabakaran S."/>
            <person name="Witkowska E."/>
            <person name="Larue G.E."/>
            <person name="Fisher S."/>
            <person name="Freeman R.M."/>
            <person name="Gunawardena J."/>
            <person name="Chu W."/>
            <person name="Stover N.A."/>
            <person name="Gregory B.D."/>
            <person name="Nowacki M."/>
            <person name="Derisi J."/>
            <person name="Roy S.W."/>
            <person name="Marshall W.F."/>
            <person name="Sood P."/>
        </authorList>
    </citation>
    <scope>NUCLEOTIDE SEQUENCE [LARGE SCALE GENOMIC DNA]</scope>
    <source>
        <strain evidence="12">WM001</strain>
    </source>
</reference>
<evidence type="ECO:0000256" key="10">
    <source>
        <dbReference type="ARBA" id="ARBA00025692"/>
    </source>
</evidence>
<dbReference type="AlphaFoldDB" id="A0A1R2CUA4"/>
<dbReference type="FunFam" id="1.10.238.10:FF:000178">
    <property type="entry name" value="Calmodulin-2 A"/>
    <property type="match status" value="1"/>
</dbReference>
<evidence type="ECO:0000256" key="2">
    <source>
        <dbReference type="ARBA" id="ARBA00005253"/>
    </source>
</evidence>
<organism evidence="12 13">
    <name type="scientific">Stentor coeruleus</name>
    <dbReference type="NCBI Taxonomy" id="5963"/>
    <lineage>
        <taxon>Eukaryota</taxon>
        <taxon>Sar</taxon>
        <taxon>Alveolata</taxon>
        <taxon>Ciliophora</taxon>
        <taxon>Postciliodesmatophora</taxon>
        <taxon>Heterotrichea</taxon>
        <taxon>Heterotrichida</taxon>
        <taxon>Stentoridae</taxon>
        <taxon>Stentor</taxon>
    </lineage>
</organism>
<feature type="domain" description="EF-hand" evidence="11">
    <location>
        <begin position="5"/>
        <end position="40"/>
    </location>
</feature>
<dbReference type="InterPro" id="IPR018247">
    <property type="entry name" value="EF_Hand_1_Ca_BS"/>
</dbReference>
<dbReference type="InterPro" id="IPR011992">
    <property type="entry name" value="EF-hand-dom_pair"/>
</dbReference>
<comment type="function">
    <text evidence="10">Plays a fundamental role in microtubule organizing center structure and function. Component of the infraciliary lattice (ICL) and the ciliary basal bodies.</text>
</comment>
<evidence type="ECO:0000256" key="7">
    <source>
        <dbReference type="ARBA" id="ARBA00022837"/>
    </source>
</evidence>
<dbReference type="SMR" id="A0A1R2CUA4"/>
<sequence>MEDEDKEQTIKNTFDLLDRDHDGAIDIRELERFILTQGMNIPQEEIQQLIEKIDTNQDGKIQYSEFKQIMDKMITKEDEEALCKQIFHTLDRKGDNAITTDELKYAFYCLGEILTEEDVRHLIQFASHGKDSVNFDDFSSLYKKI</sequence>
<evidence type="ECO:0000256" key="9">
    <source>
        <dbReference type="ARBA" id="ARBA00023212"/>
    </source>
</evidence>
<evidence type="ECO:0000256" key="1">
    <source>
        <dbReference type="ARBA" id="ARBA00004245"/>
    </source>
</evidence>
<protein>
    <recommendedName>
        <fullName evidence="3">Calmodulin</fullName>
    </recommendedName>
</protein>
<dbReference type="SUPFAM" id="SSF47473">
    <property type="entry name" value="EF-hand"/>
    <property type="match status" value="1"/>
</dbReference>
<dbReference type="GO" id="GO:0005509">
    <property type="term" value="F:calcium ion binding"/>
    <property type="evidence" value="ECO:0007669"/>
    <property type="project" value="InterPro"/>
</dbReference>
<dbReference type="PROSITE" id="PS50222">
    <property type="entry name" value="EF_HAND_2"/>
    <property type="match status" value="3"/>
</dbReference>
<evidence type="ECO:0000256" key="4">
    <source>
        <dbReference type="ARBA" id="ARBA00022490"/>
    </source>
</evidence>
<dbReference type="PROSITE" id="PS00018">
    <property type="entry name" value="EF_HAND_1"/>
    <property type="match status" value="2"/>
</dbReference>